<gene>
    <name evidence="2" type="ORF">C7G83_11670</name>
</gene>
<keyword evidence="1" id="KW-1133">Transmembrane helix</keyword>
<feature type="transmembrane region" description="Helical" evidence="1">
    <location>
        <begin position="42"/>
        <end position="66"/>
    </location>
</feature>
<sequence length="149" mass="16717">MIKPALSRVLVGICGFLIGYYIDNIVNGIYFQGIQLTVTNIHLMMIRPLLTATLFAAYGAGEYVVLRRISPRLTSFSYQIALLVAKAVTLAVILYLYRSVDPLMHNVSIATPEIAIAVDDIHFYGCYCLAMIIPTVSLYVRERRKKRNA</sequence>
<dbReference type="AlphaFoldDB" id="A0A2P8VJN6"/>
<feature type="transmembrane region" description="Helical" evidence="1">
    <location>
        <begin position="5"/>
        <end position="22"/>
    </location>
</feature>
<dbReference type="Proteomes" id="UP000240212">
    <property type="component" value="Unassembled WGS sequence"/>
</dbReference>
<evidence type="ECO:0000313" key="3">
    <source>
        <dbReference type="Proteomes" id="UP000240212"/>
    </source>
</evidence>
<organism evidence="2 3">
    <name type="scientific">Siccibacter turicensis</name>
    <dbReference type="NCBI Taxonomy" id="357233"/>
    <lineage>
        <taxon>Bacteria</taxon>
        <taxon>Pseudomonadati</taxon>
        <taxon>Pseudomonadota</taxon>
        <taxon>Gammaproteobacteria</taxon>
        <taxon>Enterobacterales</taxon>
        <taxon>Enterobacteriaceae</taxon>
        <taxon>Siccibacter</taxon>
    </lineage>
</organism>
<evidence type="ECO:0000313" key="2">
    <source>
        <dbReference type="EMBL" id="PSN07771.1"/>
    </source>
</evidence>
<proteinExistence type="predicted"/>
<feature type="transmembrane region" description="Helical" evidence="1">
    <location>
        <begin position="121"/>
        <end position="140"/>
    </location>
</feature>
<keyword evidence="1" id="KW-0812">Transmembrane</keyword>
<protein>
    <submittedName>
        <fullName evidence="2">Uncharacterized protein</fullName>
    </submittedName>
</protein>
<comment type="caution">
    <text evidence="2">The sequence shown here is derived from an EMBL/GenBank/DDBJ whole genome shotgun (WGS) entry which is preliminary data.</text>
</comment>
<keyword evidence="1" id="KW-0472">Membrane</keyword>
<dbReference type="EMBL" id="PYEP01000004">
    <property type="protein sequence ID" value="PSN07771.1"/>
    <property type="molecule type" value="Genomic_DNA"/>
</dbReference>
<feature type="transmembrane region" description="Helical" evidence="1">
    <location>
        <begin position="78"/>
        <end position="97"/>
    </location>
</feature>
<name>A0A2P8VJN6_9ENTR</name>
<reference evidence="2 3" key="1">
    <citation type="submission" date="2018-03" db="EMBL/GenBank/DDBJ databases">
        <title>Draft genome sequence of the first documented clinical Siccibacter turicensis isolate in Austria.</title>
        <authorList>
            <person name="Lepuschitz S."/>
            <person name="Pekard-Amenitsch S."/>
            <person name="Haunold R."/>
            <person name="Schill S."/>
            <person name="Mach R."/>
            <person name="Allerberger F."/>
            <person name="Ruppitsch W."/>
            <person name="Forsythe S.J."/>
        </authorList>
    </citation>
    <scope>NUCLEOTIDE SEQUENCE [LARGE SCALE GENOMIC DNA]</scope>
    <source>
        <strain evidence="2 3">6100069499-17</strain>
    </source>
</reference>
<accession>A0A2P8VJN6</accession>
<evidence type="ECO:0000256" key="1">
    <source>
        <dbReference type="SAM" id="Phobius"/>
    </source>
</evidence>
<keyword evidence="3" id="KW-1185">Reference proteome</keyword>